<accession>A0ABY5S5X4</accession>
<name>A0ABY5S5X4_9BACL</name>
<dbReference type="Proteomes" id="UP001057877">
    <property type="component" value="Chromosome"/>
</dbReference>
<evidence type="ECO:0000259" key="2">
    <source>
        <dbReference type="Pfam" id="PF01636"/>
    </source>
</evidence>
<dbReference type="InterPro" id="IPR050249">
    <property type="entry name" value="Pseudomonas-type_ThrB"/>
</dbReference>
<dbReference type="RefSeq" id="WP_258385158.1">
    <property type="nucleotide sequence ID" value="NZ_CP091430.1"/>
</dbReference>
<proteinExistence type="inferred from homology"/>
<keyword evidence="4" id="KW-1185">Reference proteome</keyword>
<reference evidence="3" key="1">
    <citation type="submission" date="2022-01" db="EMBL/GenBank/DDBJ databases">
        <title>Paenibacillus spongiae sp. nov., isolated from marine sponge.</title>
        <authorList>
            <person name="Li Z."/>
            <person name="Zhang M."/>
        </authorList>
    </citation>
    <scope>NUCLEOTIDE SEQUENCE</scope>
    <source>
        <strain evidence="3">PHS-Z3</strain>
    </source>
</reference>
<dbReference type="Gene3D" id="3.90.1200.10">
    <property type="match status" value="1"/>
</dbReference>
<dbReference type="SUPFAM" id="SSF56112">
    <property type="entry name" value="Protein kinase-like (PK-like)"/>
    <property type="match status" value="1"/>
</dbReference>
<dbReference type="Gene3D" id="3.30.200.20">
    <property type="entry name" value="Phosphorylase Kinase, domain 1"/>
    <property type="match status" value="1"/>
</dbReference>
<protein>
    <submittedName>
        <fullName evidence="3">Aminoglycoside phosphotransferase family protein</fullName>
    </submittedName>
</protein>
<dbReference type="InterPro" id="IPR011009">
    <property type="entry name" value="Kinase-like_dom_sf"/>
</dbReference>
<dbReference type="InterPro" id="IPR002575">
    <property type="entry name" value="Aminoglycoside_PTrfase"/>
</dbReference>
<dbReference type="EMBL" id="CP091430">
    <property type="protein sequence ID" value="UVI29069.1"/>
    <property type="molecule type" value="Genomic_DNA"/>
</dbReference>
<comment type="similarity">
    <text evidence="1">Belongs to the pseudomonas-type ThrB family.</text>
</comment>
<organism evidence="3 4">
    <name type="scientific">Paenibacillus spongiae</name>
    <dbReference type="NCBI Taxonomy" id="2909671"/>
    <lineage>
        <taxon>Bacteria</taxon>
        <taxon>Bacillati</taxon>
        <taxon>Bacillota</taxon>
        <taxon>Bacilli</taxon>
        <taxon>Bacillales</taxon>
        <taxon>Paenibacillaceae</taxon>
        <taxon>Paenibacillus</taxon>
    </lineage>
</organism>
<gene>
    <name evidence="3" type="ORF">L1F29_27090</name>
</gene>
<dbReference type="PANTHER" id="PTHR21064">
    <property type="entry name" value="AMINOGLYCOSIDE PHOSPHOTRANSFERASE DOMAIN-CONTAINING PROTEIN-RELATED"/>
    <property type="match status" value="1"/>
</dbReference>
<evidence type="ECO:0000313" key="3">
    <source>
        <dbReference type="EMBL" id="UVI29069.1"/>
    </source>
</evidence>
<evidence type="ECO:0000256" key="1">
    <source>
        <dbReference type="ARBA" id="ARBA00038240"/>
    </source>
</evidence>
<dbReference type="PANTHER" id="PTHR21064:SF6">
    <property type="entry name" value="AMINOGLYCOSIDE PHOSPHOTRANSFERASE DOMAIN-CONTAINING PROTEIN"/>
    <property type="match status" value="1"/>
</dbReference>
<dbReference type="Pfam" id="PF01636">
    <property type="entry name" value="APH"/>
    <property type="match status" value="1"/>
</dbReference>
<evidence type="ECO:0000313" key="4">
    <source>
        <dbReference type="Proteomes" id="UP001057877"/>
    </source>
</evidence>
<sequence length="311" mass="35645">MASMEVSLTDLVSLEIHLGTLHTITRMSSGFSNDNYLLTASRGKYRIRVPQYSSHSDHLAAEQAVLKWASEKNTRVVPLLHLVPLPNGIYASVFPFIDADPTFDLHQEQLVYSAGRALAEFHRAVAGYSGKHPWKTLPESFHAEKADMNELRNTINEQSVSEYADFWDAVENLLFRMNKIGKQMNEQPYLSLPHLSCHGDYAPANLLTLQAQVEGMIDLECCRWAPRVHDVSTFLQAMQEDEGYKESMSDWFLNGYRSLIELSEIEREWIPAFRMIRSLEAAKRHLNRVIHGEQQVHPGLVMYWDRITSKL</sequence>
<feature type="domain" description="Aminoglycoside phosphotransferase" evidence="2">
    <location>
        <begin position="23"/>
        <end position="259"/>
    </location>
</feature>